<dbReference type="STRING" id="98765.A0A2R6Q5S9"/>
<name>A0A2R6Q5S9_9APHY</name>
<dbReference type="Pfam" id="PF07714">
    <property type="entry name" value="PK_Tyr_Ser-Thr"/>
    <property type="match status" value="1"/>
</dbReference>
<dbReference type="PIRSF" id="PIRSF000654">
    <property type="entry name" value="Integrin-linked_kinase"/>
    <property type="match status" value="1"/>
</dbReference>
<protein>
    <recommendedName>
        <fullName evidence="1">Protein kinase domain-containing protein</fullName>
    </recommendedName>
</protein>
<evidence type="ECO:0000313" key="3">
    <source>
        <dbReference type="Proteomes" id="UP000186601"/>
    </source>
</evidence>
<comment type="caution">
    <text evidence="2">The sequence shown here is derived from an EMBL/GenBank/DDBJ whole genome shotgun (WGS) entry which is preliminary data.</text>
</comment>
<dbReference type="InterPro" id="IPR008266">
    <property type="entry name" value="Tyr_kinase_AS"/>
</dbReference>
<accession>A0A2R6Q5S9</accession>
<reference evidence="2 3" key="1">
    <citation type="submission" date="2018-02" db="EMBL/GenBank/DDBJ databases">
        <title>Genome sequence of the basidiomycete white-rot fungus Phlebia centrifuga.</title>
        <authorList>
            <person name="Granchi Z."/>
            <person name="Peng M."/>
            <person name="de Vries R.P."/>
            <person name="Hilden K."/>
            <person name="Makela M.R."/>
            <person name="Grigoriev I."/>
            <person name="Riley R."/>
        </authorList>
    </citation>
    <scope>NUCLEOTIDE SEQUENCE [LARGE SCALE GENOMIC DNA]</scope>
    <source>
        <strain evidence="2 3">FBCC195</strain>
    </source>
</reference>
<dbReference type="PANTHER" id="PTHR44329">
    <property type="entry name" value="SERINE/THREONINE-PROTEIN KINASE TNNI3K-RELATED"/>
    <property type="match status" value="1"/>
</dbReference>
<feature type="domain" description="Protein kinase" evidence="1">
    <location>
        <begin position="1"/>
        <end position="231"/>
    </location>
</feature>
<dbReference type="OrthoDB" id="2804215at2759"/>
<dbReference type="AlphaFoldDB" id="A0A2R6Q5S9"/>
<sequence>MPFLGIDCDTFPVGEMPKCIVLPWAHFGSIRQCINRLEENSQSIPASRWVSEIAEGLAYLHGEGVMHGDLRGANVLINEEYGVQLSDFGLSDLVKTRTASVSRVFPEGVTSRWMAPELLQYDFVFPVESSSDLDQSGEARPTFAADVYAFACVCVEIYSGEDPQFPGIPAQGRGLSRAVEKAVKSGIRPLRPSTERRTMPDELWSIVETCWRQNATDRPSASEVVRTLKGLEASSQ</sequence>
<organism evidence="2 3">
    <name type="scientific">Hermanssonia centrifuga</name>
    <dbReference type="NCBI Taxonomy" id="98765"/>
    <lineage>
        <taxon>Eukaryota</taxon>
        <taxon>Fungi</taxon>
        <taxon>Dikarya</taxon>
        <taxon>Basidiomycota</taxon>
        <taxon>Agaricomycotina</taxon>
        <taxon>Agaricomycetes</taxon>
        <taxon>Polyporales</taxon>
        <taxon>Meruliaceae</taxon>
        <taxon>Hermanssonia</taxon>
    </lineage>
</organism>
<dbReference type="GO" id="GO:0005524">
    <property type="term" value="F:ATP binding"/>
    <property type="evidence" value="ECO:0007669"/>
    <property type="project" value="InterPro"/>
</dbReference>
<dbReference type="EMBL" id="MLYV02000398">
    <property type="protein sequence ID" value="PSS02346.1"/>
    <property type="molecule type" value="Genomic_DNA"/>
</dbReference>
<proteinExistence type="predicted"/>
<dbReference type="InterPro" id="IPR001245">
    <property type="entry name" value="Ser-Thr/Tyr_kinase_cat_dom"/>
</dbReference>
<evidence type="ECO:0000313" key="2">
    <source>
        <dbReference type="EMBL" id="PSS02346.1"/>
    </source>
</evidence>
<dbReference type="Gene3D" id="1.10.510.10">
    <property type="entry name" value="Transferase(Phosphotransferase) domain 1"/>
    <property type="match status" value="1"/>
</dbReference>
<gene>
    <name evidence="2" type="ORF">PHLCEN_2v4039</name>
</gene>
<dbReference type="Proteomes" id="UP000186601">
    <property type="component" value="Unassembled WGS sequence"/>
</dbReference>
<dbReference type="InterPro" id="IPR011009">
    <property type="entry name" value="Kinase-like_dom_sf"/>
</dbReference>
<dbReference type="InterPro" id="IPR000719">
    <property type="entry name" value="Prot_kinase_dom"/>
</dbReference>
<dbReference type="PROSITE" id="PS00109">
    <property type="entry name" value="PROTEIN_KINASE_TYR"/>
    <property type="match status" value="1"/>
</dbReference>
<evidence type="ECO:0000259" key="1">
    <source>
        <dbReference type="PROSITE" id="PS50011"/>
    </source>
</evidence>
<dbReference type="GO" id="GO:0004674">
    <property type="term" value="F:protein serine/threonine kinase activity"/>
    <property type="evidence" value="ECO:0007669"/>
    <property type="project" value="TreeGrafter"/>
</dbReference>
<keyword evidence="3" id="KW-1185">Reference proteome</keyword>
<dbReference type="PROSITE" id="PS50011">
    <property type="entry name" value="PROTEIN_KINASE_DOM"/>
    <property type="match status" value="1"/>
</dbReference>
<dbReference type="InterPro" id="IPR051681">
    <property type="entry name" value="Ser/Thr_Kinases-Pseudokinases"/>
</dbReference>
<dbReference type="SUPFAM" id="SSF56112">
    <property type="entry name" value="Protein kinase-like (PK-like)"/>
    <property type="match status" value="1"/>
</dbReference>